<keyword evidence="2 6" id="KW-0812">Transmembrane</keyword>
<feature type="region of interest" description="Disordered" evidence="5">
    <location>
        <begin position="195"/>
        <end position="222"/>
    </location>
</feature>
<proteinExistence type="predicted"/>
<keyword evidence="7" id="KW-0732">Signal</keyword>
<feature type="signal peptide" evidence="7">
    <location>
        <begin position="1"/>
        <end position="24"/>
    </location>
</feature>
<feature type="chain" id="PRO_5005818683" description="TM7S3/TM198-like domain-containing protein" evidence="7">
    <location>
        <begin position="25"/>
        <end position="903"/>
    </location>
</feature>
<feature type="domain" description="TM7S3/TM198-like" evidence="8">
    <location>
        <begin position="2"/>
        <end position="178"/>
    </location>
</feature>
<accession>A0A0M8MSP7</accession>
<evidence type="ECO:0000259" key="8">
    <source>
        <dbReference type="Pfam" id="PF13886"/>
    </source>
</evidence>
<keyword evidence="10" id="KW-1185">Reference proteome</keyword>
<keyword evidence="3 6" id="KW-1133">Transmembrane helix</keyword>
<feature type="transmembrane region" description="Helical" evidence="6">
    <location>
        <begin position="54"/>
        <end position="73"/>
    </location>
</feature>
<gene>
    <name evidence="9" type="ORF">ESCO_002470</name>
</gene>
<feature type="transmembrane region" description="Helical" evidence="6">
    <location>
        <begin position="105"/>
        <end position="123"/>
    </location>
</feature>
<feature type="compositionally biased region" description="Basic and acidic residues" evidence="5">
    <location>
        <begin position="378"/>
        <end position="407"/>
    </location>
</feature>
<dbReference type="Proteomes" id="UP000053831">
    <property type="component" value="Unassembled WGS sequence"/>
</dbReference>
<dbReference type="Pfam" id="PF13886">
    <property type="entry name" value="TM7S3_TM198"/>
    <property type="match status" value="1"/>
</dbReference>
<evidence type="ECO:0000313" key="10">
    <source>
        <dbReference type="Proteomes" id="UP000053831"/>
    </source>
</evidence>
<dbReference type="InterPro" id="IPR025256">
    <property type="entry name" value="TM7S3/TM198-like_dom"/>
</dbReference>
<evidence type="ECO:0000256" key="1">
    <source>
        <dbReference type="ARBA" id="ARBA00004141"/>
    </source>
</evidence>
<comment type="subcellular location">
    <subcellularLocation>
        <location evidence="1">Membrane</location>
        <topology evidence="1">Multi-pass membrane protein</topology>
    </subcellularLocation>
</comment>
<evidence type="ECO:0000256" key="7">
    <source>
        <dbReference type="SAM" id="SignalP"/>
    </source>
</evidence>
<feature type="region of interest" description="Disordered" evidence="5">
    <location>
        <begin position="255"/>
        <end position="407"/>
    </location>
</feature>
<dbReference type="AlphaFoldDB" id="A0A0M8MSP7"/>
<sequence>MAYIAALGVAVLIVYVMSLPMSNAAQGGYVVAVVLAGCAFGAASAFFRELTEGLGCALGGFCISMWLLCLVPGGLIRAAAGKAIMIGAFTLVGFCFYFSRWTRDWAMIVFIAFSGATVVVLGLDCFSRAGLKEFWAYVWNLNDNLFPFGANTYPVTKGIRVETALIIILSLAGIISQIKLWRIVREQREKRAAERAEGQRDLEAEEENVGRNIQQQTARDKAEWEKVYGNGKVANNSESRVSVCLTIDKEKVRTQSVSTYAHSHPEGFEKAESSSAASWRARGDPTMSPKAVEDGQVTIRVASDEVVIEEDETLPGDKATESQPGSRRGSKQKEVSQSHSVTPAPEIVPLPFNVPDDGDDDTATKASGNRSSFATLADEDRGNRLSVDDRRLSGRKSSDEAKLSVEDDRSSLAATMDIASISGGLRFSMMSFDNYRKSGESTDETANTVKEISNSHDESASTAPVIEVNMVDKENTKADEAQLPEEPKAPSVTDKKGESPAVMSGDGANPSPEAKISGDDDPSKGASEVQEEPEVQVESPSLTRDLLPKSLSKVAMSYRTNEWAKHLSLADAPELDEICIAPLFEPAKKDGEVARAVDVEDLQKTAQDGAVSPTPIKRSDSQLSTRSKSARSIMSPRHLSTGFDTIAEERARINATPAIFETEEEYANVPVSPVAGQPGEHLTRSPASGVVSFSSPHTLLGQRETWLRNKSQGTPMIQTPEPTSPFEVPALDDPLFNYSMYAAAMSPDADNVPLSQRKEMMRQSSAFGSPTFGHRTNSGVESSEATLFNSHQPVRTSLHPPASAREAKLANFRQSVAQDLRCSTPGIAFGGPLIQSTATSYMNIDAQRNSMMNQMEMEVQRREQRRREKEHQEAVFDSRMRNGDLLDAHREVLRRMQNSAKDT</sequence>
<evidence type="ECO:0000256" key="5">
    <source>
        <dbReference type="SAM" id="MobiDB-lite"/>
    </source>
</evidence>
<dbReference type="GO" id="GO:0016020">
    <property type="term" value="C:membrane"/>
    <property type="evidence" value="ECO:0007669"/>
    <property type="project" value="UniProtKB-SubCell"/>
</dbReference>
<dbReference type="PANTHER" id="PTHR39469:SF1">
    <property type="entry name" value="DUF4203 DOMAIN-CONTAINING PROTEIN"/>
    <property type="match status" value="1"/>
</dbReference>
<feature type="region of interest" description="Disordered" evidence="5">
    <location>
        <begin position="861"/>
        <end position="882"/>
    </location>
</feature>
<feature type="transmembrane region" description="Helical" evidence="6">
    <location>
        <begin position="79"/>
        <end position="98"/>
    </location>
</feature>
<protein>
    <recommendedName>
        <fullName evidence="8">TM7S3/TM198-like domain-containing protein</fullName>
    </recommendedName>
</protein>
<dbReference type="OrthoDB" id="102260at2759"/>
<dbReference type="STRING" id="150374.A0A0M8MSP7"/>
<feature type="compositionally biased region" description="Polar residues" evidence="5">
    <location>
        <begin position="364"/>
        <end position="374"/>
    </location>
</feature>
<feature type="region of interest" description="Disordered" evidence="5">
    <location>
        <begin position="604"/>
        <end position="633"/>
    </location>
</feature>
<dbReference type="EMBL" id="LGSR01000022">
    <property type="protein sequence ID" value="KOS17648.1"/>
    <property type="molecule type" value="Genomic_DNA"/>
</dbReference>
<feature type="region of interest" description="Disordered" evidence="5">
    <location>
        <begin position="435"/>
        <end position="548"/>
    </location>
</feature>
<evidence type="ECO:0000256" key="2">
    <source>
        <dbReference type="ARBA" id="ARBA00022692"/>
    </source>
</evidence>
<feature type="compositionally biased region" description="Polar residues" evidence="5">
    <location>
        <begin position="621"/>
        <end position="632"/>
    </location>
</feature>
<dbReference type="PANTHER" id="PTHR39469">
    <property type="entry name" value="CHROMOSOME 1, WHOLE GENOME SHOTGUN SEQUENCE"/>
    <property type="match status" value="1"/>
</dbReference>
<keyword evidence="4 6" id="KW-0472">Membrane</keyword>
<evidence type="ECO:0000313" key="9">
    <source>
        <dbReference type="EMBL" id="KOS17648.1"/>
    </source>
</evidence>
<comment type="caution">
    <text evidence="9">The sequence shown here is derived from an EMBL/GenBank/DDBJ whole genome shotgun (WGS) entry which is preliminary data.</text>
</comment>
<reference evidence="9 10" key="1">
    <citation type="submission" date="2015-07" db="EMBL/GenBank/DDBJ databases">
        <title>The genome of the fungus Escovopsis weberi, a specialized disease agent of ant agriculture.</title>
        <authorList>
            <person name="de Man T.J."/>
            <person name="Stajich J.E."/>
            <person name="Kubicek C.P."/>
            <person name="Chenthamara K."/>
            <person name="Atanasova L."/>
            <person name="Druzhinina I.S."/>
            <person name="Birnbaum S."/>
            <person name="Barribeau S.M."/>
            <person name="Teiling C."/>
            <person name="Suen G."/>
            <person name="Currie C."/>
            <person name="Gerardo N.M."/>
        </authorList>
    </citation>
    <scope>NUCLEOTIDE SEQUENCE [LARGE SCALE GENOMIC DNA]</scope>
</reference>
<feature type="compositionally biased region" description="Basic and acidic residues" evidence="5">
    <location>
        <begin position="263"/>
        <end position="272"/>
    </location>
</feature>
<name>A0A0M8MSP7_ESCWE</name>
<organism evidence="9 10">
    <name type="scientific">Escovopsis weberi</name>
    <dbReference type="NCBI Taxonomy" id="150374"/>
    <lineage>
        <taxon>Eukaryota</taxon>
        <taxon>Fungi</taxon>
        <taxon>Dikarya</taxon>
        <taxon>Ascomycota</taxon>
        <taxon>Pezizomycotina</taxon>
        <taxon>Sordariomycetes</taxon>
        <taxon>Hypocreomycetidae</taxon>
        <taxon>Hypocreales</taxon>
        <taxon>Hypocreaceae</taxon>
        <taxon>Escovopsis</taxon>
    </lineage>
</organism>
<evidence type="ECO:0000256" key="3">
    <source>
        <dbReference type="ARBA" id="ARBA00022989"/>
    </source>
</evidence>
<evidence type="ECO:0000256" key="4">
    <source>
        <dbReference type="ARBA" id="ARBA00023136"/>
    </source>
</evidence>
<feature type="transmembrane region" description="Helical" evidence="6">
    <location>
        <begin position="28"/>
        <end position="47"/>
    </location>
</feature>
<evidence type="ECO:0000256" key="6">
    <source>
        <dbReference type="SAM" id="Phobius"/>
    </source>
</evidence>
<feature type="compositionally biased region" description="Basic and acidic residues" evidence="5">
    <location>
        <begin position="470"/>
        <end position="498"/>
    </location>
</feature>